<dbReference type="SUPFAM" id="SSF55729">
    <property type="entry name" value="Acyl-CoA N-acyltransferases (Nat)"/>
    <property type="match status" value="1"/>
</dbReference>
<dbReference type="PANTHER" id="PTHR42791">
    <property type="entry name" value="GNAT FAMILY ACETYLTRANSFERASE"/>
    <property type="match status" value="1"/>
</dbReference>
<gene>
    <name evidence="2" type="ORF">GCM10009096_13320</name>
</gene>
<dbReference type="InterPro" id="IPR052523">
    <property type="entry name" value="Trichothecene_AcTrans"/>
</dbReference>
<dbReference type="RefSeq" id="WP_229956138.1">
    <property type="nucleotide sequence ID" value="NZ_BAAAEM010000002.1"/>
</dbReference>
<protein>
    <submittedName>
        <fullName evidence="2">GNAT family N-acetyltransferase</fullName>
    </submittedName>
</protein>
<dbReference type="PROSITE" id="PS51186">
    <property type="entry name" value="GNAT"/>
    <property type="match status" value="1"/>
</dbReference>
<name>A0ABP3K7F6_9SPHN</name>
<evidence type="ECO:0000313" key="2">
    <source>
        <dbReference type="EMBL" id="GAA0473347.1"/>
    </source>
</evidence>
<feature type="domain" description="N-acetyltransferase" evidence="1">
    <location>
        <begin position="7"/>
        <end position="197"/>
    </location>
</feature>
<dbReference type="PANTHER" id="PTHR42791:SF1">
    <property type="entry name" value="N-ACETYLTRANSFERASE DOMAIN-CONTAINING PROTEIN"/>
    <property type="match status" value="1"/>
</dbReference>
<sequence>MDIDLPDGLTRATPADWRQLADITAEAFAEDPVNTWMFGSQQAIQASFRVLAREIYARNGFCHLAGNEGATMWLAPDQSGDMGILAMVRFAVGQLIHGSAGGLKRAMAAGDIMDKHHPREPHCYLFTIGTRKSARGKGLGKALLAPVLQACDAQSIPCYLENSNPDNHGFYAHHGFERREIFACGEGGPPLEAMWREPR</sequence>
<evidence type="ECO:0000259" key="1">
    <source>
        <dbReference type="PROSITE" id="PS51186"/>
    </source>
</evidence>
<comment type="caution">
    <text evidence="2">The sequence shown here is derived from an EMBL/GenBank/DDBJ whole genome shotgun (WGS) entry which is preliminary data.</text>
</comment>
<dbReference type="CDD" id="cd04301">
    <property type="entry name" value="NAT_SF"/>
    <property type="match status" value="1"/>
</dbReference>
<proteinExistence type="predicted"/>
<organism evidence="2 3">
    <name type="scientific">Parasphingorhabdus litoris</name>
    <dbReference type="NCBI Taxonomy" id="394733"/>
    <lineage>
        <taxon>Bacteria</taxon>
        <taxon>Pseudomonadati</taxon>
        <taxon>Pseudomonadota</taxon>
        <taxon>Alphaproteobacteria</taxon>
        <taxon>Sphingomonadales</taxon>
        <taxon>Sphingomonadaceae</taxon>
        <taxon>Parasphingorhabdus</taxon>
    </lineage>
</organism>
<dbReference type="Gene3D" id="3.40.630.30">
    <property type="match status" value="1"/>
</dbReference>
<evidence type="ECO:0000313" key="3">
    <source>
        <dbReference type="Proteomes" id="UP001500713"/>
    </source>
</evidence>
<accession>A0ABP3K7F6</accession>
<keyword evidence="3" id="KW-1185">Reference proteome</keyword>
<dbReference type="InterPro" id="IPR000182">
    <property type="entry name" value="GNAT_dom"/>
</dbReference>
<reference evidence="3" key="1">
    <citation type="journal article" date="2019" name="Int. J. Syst. Evol. Microbiol.">
        <title>The Global Catalogue of Microorganisms (GCM) 10K type strain sequencing project: providing services to taxonomists for standard genome sequencing and annotation.</title>
        <authorList>
            <consortium name="The Broad Institute Genomics Platform"/>
            <consortium name="The Broad Institute Genome Sequencing Center for Infectious Disease"/>
            <person name="Wu L."/>
            <person name="Ma J."/>
        </authorList>
    </citation>
    <scope>NUCLEOTIDE SEQUENCE [LARGE SCALE GENOMIC DNA]</scope>
    <source>
        <strain evidence="3">JCM 14162</strain>
    </source>
</reference>
<dbReference type="InterPro" id="IPR016181">
    <property type="entry name" value="Acyl_CoA_acyltransferase"/>
</dbReference>
<dbReference type="Proteomes" id="UP001500713">
    <property type="component" value="Unassembled WGS sequence"/>
</dbReference>
<dbReference type="Pfam" id="PF00583">
    <property type="entry name" value="Acetyltransf_1"/>
    <property type="match status" value="1"/>
</dbReference>
<dbReference type="EMBL" id="BAAAEM010000002">
    <property type="protein sequence ID" value="GAA0473347.1"/>
    <property type="molecule type" value="Genomic_DNA"/>
</dbReference>